<dbReference type="SUPFAM" id="SSF51182">
    <property type="entry name" value="RmlC-like cupins"/>
    <property type="match status" value="1"/>
</dbReference>
<dbReference type="STRING" id="1314773.A0A3N2PWL0"/>
<feature type="region of interest" description="Disordered" evidence="1">
    <location>
        <begin position="1"/>
        <end position="20"/>
    </location>
</feature>
<organism evidence="3 4">
    <name type="scientific">Sodiomyces alkalinus (strain CBS 110278 / VKM F-3762 / F11)</name>
    <name type="common">Alkaliphilic filamentous fungus</name>
    <dbReference type="NCBI Taxonomy" id="1314773"/>
    <lineage>
        <taxon>Eukaryota</taxon>
        <taxon>Fungi</taxon>
        <taxon>Dikarya</taxon>
        <taxon>Ascomycota</taxon>
        <taxon>Pezizomycotina</taxon>
        <taxon>Sordariomycetes</taxon>
        <taxon>Hypocreomycetidae</taxon>
        <taxon>Glomerellales</taxon>
        <taxon>Plectosphaerellaceae</taxon>
        <taxon>Sodiomyces</taxon>
    </lineage>
</organism>
<evidence type="ECO:0000313" key="3">
    <source>
        <dbReference type="EMBL" id="ROT38913.1"/>
    </source>
</evidence>
<dbReference type="RefSeq" id="XP_028466719.1">
    <property type="nucleotide sequence ID" value="XM_028611685.1"/>
</dbReference>
<evidence type="ECO:0000313" key="4">
    <source>
        <dbReference type="Proteomes" id="UP000272025"/>
    </source>
</evidence>
<dbReference type="GeneID" id="39580163"/>
<dbReference type="EMBL" id="ML119054">
    <property type="protein sequence ID" value="ROT38913.1"/>
    <property type="molecule type" value="Genomic_DNA"/>
</dbReference>
<dbReference type="InterPro" id="IPR011051">
    <property type="entry name" value="RmlC_Cupin_sf"/>
</dbReference>
<dbReference type="OrthoDB" id="5840532at2759"/>
<keyword evidence="4" id="KW-1185">Reference proteome</keyword>
<gene>
    <name evidence="3" type="ORF">SODALDRAFT_332351</name>
</gene>
<dbReference type="InterPro" id="IPR047142">
    <property type="entry name" value="OryJ/VirC-like"/>
</dbReference>
<sequence length="202" mass="22085">MSNLGSTSGPCTGFPAPGLREPNRYITGHNEKGEPVFLVTDHGDHRDAMLGGAAAQNIIYSAKGNPVELTDDVDIEYAKNNKPALHIPNGCVVRMIDFAPGTESNLHRALTLGIGTVCEGEIELTLSDDRSYRRVLQPGDVSINRGAMHRWRNTSDEKPARMVFVMLDVMPIIVNGKALEFDMGHLMKEYSEYADGEGNKAD</sequence>
<dbReference type="InterPro" id="IPR014710">
    <property type="entry name" value="RmlC-like_jellyroll"/>
</dbReference>
<dbReference type="PANTHER" id="PTHR36156">
    <property type="entry name" value="SLR2101 PROTEIN"/>
    <property type="match status" value="1"/>
</dbReference>
<accession>A0A3N2PWL0</accession>
<dbReference type="CDD" id="cd02231">
    <property type="entry name" value="cupin_BLL6423-like"/>
    <property type="match status" value="1"/>
</dbReference>
<dbReference type="InterPro" id="IPR013096">
    <property type="entry name" value="Cupin_2"/>
</dbReference>
<protein>
    <submittedName>
        <fullName evidence="3">Cupin domain-containing protein</fullName>
    </submittedName>
</protein>
<dbReference type="AlphaFoldDB" id="A0A3N2PWL0"/>
<evidence type="ECO:0000256" key="1">
    <source>
        <dbReference type="SAM" id="MobiDB-lite"/>
    </source>
</evidence>
<dbReference type="Gene3D" id="2.60.120.10">
    <property type="entry name" value="Jelly Rolls"/>
    <property type="match status" value="1"/>
</dbReference>
<feature type="compositionally biased region" description="Polar residues" evidence="1">
    <location>
        <begin position="1"/>
        <end position="10"/>
    </location>
</feature>
<proteinExistence type="predicted"/>
<dbReference type="PANTHER" id="PTHR36156:SF2">
    <property type="entry name" value="CUPIN TYPE-2 DOMAIN-CONTAINING PROTEIN"/>
    <property type="match status" value="1"/>
</dbReference>
<feature type="domain" description="Cupin type-2" evidence="2">
    <location>
        <begin position="96"/>
        <end position="165"/>
    </location>
</feature>
<name>A0A3N2PWL0_SODAK</name>
<reference evidence="3 4" key="1">
    <citation type="journal article" date="2018" name="Mol. Ecol.">
        <title>The obligate alkalophilic soda-lake fungus Sodiomyces alkalinus has shifted to a protein diet.</title>
        <authorList>
            <person name="Grum-Grzhimaylo A.A."/>
            <person name="Falkoski D.L."/>
            <person name="van den Heuvel J."/>
            <person name="Valero-Jimenez C.A."/>
            <person name="Min B."/>
            <person name="Choi I.G."/>
            <person name="Lipzen A."/>
            <person name="Daum C.G."/>
            <person name="Aanen D.K."/>
            <person name="Tsang A."/>
            <person name="Henrissat B."/>
            <person name="Bilanenko E.N."/>
            <person name="de Vries R.P."/>
            <person name="van Kan J.A.L."/>
            <person name="Grigoriev I.V."/>
            <person name="Debets A.J.M."/>
        </authorList>
    </citation>
    <scope>NUCLEOTIDE SEQUENCE [LARGE SCALE GENOMIC DNA]</scope>
    <source>
        <strain evidence="3 4">F11</strain>
    </source>
</reference>
<dbReference type="Proteomes" id="UP000272025">
    <property type="component" value="Unassembled WGS sequence"/>
</dbReference>
<dbReference type="Pfam" id="PF07883">
    <property type="entry name" value="Cupin_2"/>
    <property type="match status" value="1"/>
</dbReference>
<evidence type="ECO:0000259" key="2">
    <source>
        <dbReference type="Pfam" id="PF07883"/>
    </source>
</evidence>